<dbReference type="EMBL" id="JAVDVX010000001">
    <property type="protein sequence ID" value="MDR7088232.1"/>
    <property type="molecule type" value="Genomic_DNA"/>
</dbReference>
<keyword evidence="1 5" id="KW-0349">Heme</keyword>
<proteinExistence type="inferred from homology"/>
<reference evidence="7 8" key="1">
    <citation type="submission" date="2023-07" db="EMBL/GenBank/DDBJ databases">
        <title>Sorghum-associated microbial communities from plants grown in Nebraska, USA.</title>
        <authorList>
            <person name="Schachtman D."/>
        </authorList>
    </citation>
    <scope>NUCLEOTIDE SEQUENCE [LARGE SCALE GENOMIC DNA]</scope>
    <source>
        <strain evidence="7 8">BE190</strain>
    </source>
</reference>
<name>A0ABU1USS3_9GAMM</name>
<dbReference type="RefSeq" id="WP_310067591.1">
    <property type="nucleotide sequence ID" value="NZ_JAVDVX010000001.1"/>
</dbReference>
<evidence type="ECO:0000256" key="4">
    <source>
        <dbReference type="ARBA" id="ARBA00023004"/>
    </source>
</evidence>
<dbReference type="Gene3D" id="1.10.490.10">
    <property type="entry name" value="Globins"/>
    <property type="match status" value="1"/>
</dbReference>
<keyword evidence="5" id="KW-0813">Transport</keyword>
<keyword evidence="4" id="KW-0408">Iron</keyword>
<dbReference type="Pfam" id="PF00042">
    <property type="entry name" value="Globin"/>
    <property type="match status" value="1"/>
</dbReference>
<dbReference type="InterPro" id="IPR009050">
    <property type="entry name" value="Globin-like_sf"/>
</dbReference>
<evidence type="ECO:0000313" key="7">
    <source>
        <dbReference type="EMBL" id="MDR7088232.1"/>
    </source>
</evidence>
<dbReference type="Proteomes" id="UP001253595">
    <property type="component" value="Unassembled WGS sequence"/>
</dbReference>
<dbReference type="PROSITE" id="PS01033">
    <property type="entry name" value="GLOBIN"/>
    <property type="match status" value="1"/>
</dbReference>
<evidence type="ECO:0000256" key="5">
    <source>
        <dbReference type="RuleBase" id="RU000356"/>
    </source>
</evidence>
<organism evidence="7 8">
    <name type="scientific">Cellvibrio fibrivorans</name>
    <dbReference type="NCBI Taxonomy" id="126350"/>
    <lineage>
        <taxon>Bacteria</taxon>
        <taxon>Pseudomonadati</taxon>
        <taxon>Pseudomonadota</taxon>
        <taxon>Gammaproteobacteria</taxon>
        <taxon>Cellvibrionales</taxon>
        <taxon>Cellvibrionaceae</taxon>
        <taxon>Cellvibrio</taxon>
    </lineage>
</organism>
<protein>
    <submittedName>
        <fullName evidence="7">Methyl-accepting chemotaxis protein</fullName>
    </submittedName>
</protein>
<gene>
    <name evidence="7" type="ORF">J2X05_000235</name>
</gene>
<comment type="caution">
    <text evidence="7">The sequence shown here is derived from an EMBL/GenBank/DDBJ whole genome shotgun (WGS) entry which is preliminary data.</text>
</comment>
<evidence type="ECO:0000313" key="8">
    <source>
        <dbReference type="Proteomes" id="UP001253595"/>
    </source>
</evidence>
<dbReference type="PANTHER" id="PTHR43396">
    <property type="entry name" value="FLAVOHEMOPROTEIN"/>
    <property type="match status" value="1"/>
</dbReference>
<dbReference type="InterPro" id="IPR012292">
    <property type="entry name" value="Globin/Proto"/>
</dbReference>
<sequence length="134" mass="14303">MDSSTIQLVQSSWQKVAAIGPQAAALFYTNLFDADPALKPLFKGDLHAQGKKLIDMIGIAVNKLTELDVLVPVLQNLGKRHGGYGVQDSHYDTVGTALLKTLGQGLGQDFTADVKTAWVTVYGVMADVMKAAAK</sequence>
<keyword evidence="3" id="KW-0479">Metal-binding</keyword>
<evidence type="ECO:0000256" key="1">
    <source>
        <dbReference type="ARBA" id="ARBA00022617"/>
    </source>
</evidence>
<keyword evidence="2 5" id="KW-0561">Oxygen transport</keyword>
<dbReference type="CDD" id="cd12131">
    <property type="entry name" value="HGbI-like"/>
    <property type="match status" value="1"/>
</dbReference>
<evidence type="ECO:0000256" key="3">
    <source>
        <dbReference type="ARBA" id="ARBA00022723"/>
    </source>
</evidence>
<dbReference type="PANTHER" id="PTHR43396:SF3">
    <property type="entry name" value="FLAVOHEMOPROTEIN"/>
    <property type="match status" value="1"/>
</dbReference>
<keyword evidence="8" id="KW-1185">Reference proteome</keyword>
<dbReference type="SUPFAM" id="SSF46458">
    <property type="entry name" value="Globin-like"/>
    <property type="match status" value="1"/>
</dbReference>
<evidence type="ECO:0000256" key="2">
    <source>
        <dbReference type="ARBA" id="ARBA00022621"/>
    </source>
</evidence>
<dbReference type="InterPro" id="IPR000971">
    <property type="entry name" value="Globin"/>
</dbReference>
<feature type="domain" description="Globin" evidence="6">
    <location>
        <begin position="1"/>
        <end position="134"/>
    </location>
</feature>
<accession>A0ABU1USS3</accession>
<comment type="similarity">
    <text evidence="5">Belongs to the globin family.</text>
</comment>
<evidence type="ECO:0000259" key="6">
    <source>
        <dbReference type="PROSITE" id="PS01033"/>
    </source>
</evidence>